<name>A0A8D1KLF1_PIG</name>
<proteinExistence type="predicted"/>
<dbReference type="Proteomes" id="UP000694724">
    <property type="component" value="Unplaced"/>
</dbReference>
<sequence length="90" mass="10674">MQIKTTMSYHFTPARIAIIKKSKNNKSRRGCGEMETLLHCWWGCTLVQPLWKTVGRFLKKLKIERFSNFTPGHLFRENHDLKSYMHPSVH</sequence>
<protein>
    <submittedName>
        <fullName evidence="1">Uncharacterized protein</fullName>
    </submittedName>
</protein>
<dbReference type="AlphaFoldDB" id="A0A8D1KLF1"/>
<dbReference type="Ensembl" id="ENSSSCT00055024084.1">
    <property type="protein sequence ID" value="ENSSSCP00055019079.1"/>
    <property type="gene ID" value="ENSSSCG00055012276.1"/>
</dbReference>
<dbReference type="Ensembl" id="ENSSSCT00040098793.1">
    <property type="protein sequence ID" value="ENSSSCP00040044170.1"/>
    <property type="gene ID" value="ENSSSCG00040071858.1"/>
</dbReference>
<dbReference type="Ensembl" id="ENSSSCT00065003296.1">
    <property type="protein sequence ID" value="ENSSSCP00065001168.1"/>
    <property type="gene ID" value="ENSSSCG00065002601.1"/>
</dbReference>
<dbReference type="Proteomes" id="UP000694725">
    <property type="component" value="Unplaced"/>
</dbReference>
<organism evidence="1 2">
    <name type="scientific">Sus scrofa</name>
    <name type="common">Pig</name>
    <dbReference type="NCBI Taxonomy" id="9823"/>
    <lineage>
        <taxon>Eukaryota</taxon>
        <taxon>Metazoa</taxon>
        <taxon>Chordata</taxon>
        <taxon>Craniata</taxon>
        <taxon>Vertebrata</taxon>
        <taxon>Euteleostomi</taxon>
        <taxon>Mammalia</taxon>
        <taxon>Eutheria</taxon>
        <taxon>Laurasiatheria</taxon>
        <taxon>Artiodactyla</taxon>
        <taxon>Suina</taxon>
        <taxon>Suidae</taxon>
        <taxon>Sus</taxon>
    </lineage>
</organism>
<dbReference type="Ensembl" id="ENSSSCT00050074883.1">
    <property type="protein sequence ID" value="ENSSSCP00050032306.1"/>
    <property type="gene ID" value="ENSSSCG00050054894.1"/>
</dbReference>
<accession>A0A8D1KLF1</accession>
<dbReference type="Ensembl" id="ENSSSCT00035096937.1">
    <property type="protein sequence ID" value="ENSSSCP00035040867.1"/>
    <property type="gene ID" value="ENSSSCG00035071679.1"/>
</dbReference>
<dbReference type="Proteomes" id="UP000694722">
    <property type="component" value="Unplaced"/>
</dbReference>
<reference evidence="1" key="1">
    <citation type="submission" date="2025-05" db="UniProtKB">
        <authorList>
            <consortium name="Ensembl"/>
        </authorList>
    </citation>
    <scope>IDENTIFICATION</scope>
</reference>
<dbReference type="Proteomes" id="UP000694720">
    <property type="component" value="Unplaced"/>
</dbReference>
<evidence type="ECO:0000313" key="1">
    <source>
        <dbReference type="Ensembl" id="ENSSSCP00040044170.1"/>
    </source>
</evidence>
<evidence type="ECO:0000313" key="2">
    <source>
        <dbReference type="Proteomes" id="UP000694722"/>
    </source>
</evidence>
<dbReference type="Proteomes" id="UP000694571">
    <property type="component" value="Unplaced"/>
</dbReference>